<name>A0ABQ2QRN4_9ACTN</name>
<dbReference type="SUPFAM" id="SSF51658">
    <property type="entry name" value="Xylose isomerase-like"/>
    <property type="match status" value="1"/>
</dbReference>
<dbReference type="Gene3D" id="3.20.20.150">
    <property type="entry name" value="Divalent-metal-dependent TIM barrel enzymes"/>
    <property type="match status" value="1"/>
</dbReference>
<evidence type="ECO:0008006" key="3">
    <source>
        <dbReference type="Google" id="ProtNLM"/>
    </source>
</evidence>
<accession>A0ABQ2QRN4</accession>
<gene>
    <name evidence="1" type="ORF">GCM10010140_23740</name>
</gene>
<proteinExistence type="predicted"/>
<dbReference type="Pfam" id="PF05114">
    <property type="entry name" value="MbnB_TglH_ChrH"/>
    <property type="match status" value="1"/>
</dbReference>
<sequence length="284" mass="29974">MAAERPAGAARGDDMTGTGRLGVGIGWRPEIDLTVERLPGVDFVEVVAENIRPGDLPESLRVLRGRGLPVIPHGVGLGLGGAEPPDPDRLAHLADCARALDAPLVSEHLAFVRAGGMEAGHLLPVPRTRAALAVVADNVRRAQAALPVPLALENVAALFGWPDDEMTEAEFLGELVETTGVGLLVDVANLYTNQINLGLPAVGALDALPLSELAYVHVAGGHLHHGVWHDTHTARVPGEVLEILAELRARVDPPGVLLEWDGDYPGDDVLEAELGRIREAVTRA</sequence>
<evidence type="ECO:0000313" key="2">
    <source>
        <dbReference type="Proteomes" id="UP000611554"/>
    </source>
</evidence>
<comment type="caution">
    <text evidence="1">The sequence shown here is derived from an EMBL/GenBank/DDBJ whole genome shotgun (WGS) entry which is preliminary data.</text>
</comment>
<dbReference type="PANTHER" id="PTHR42194">
    <property type="entry name" value="UPF0276 PROTEIN HI_1600"/>
    <property type="match status" value="1"/>
</dbReference>
<organism evidence="1 2">
    <name type="scientific">Streptosporangium pseudovulgare</name>
    <dbReference type="NCBI Taxonomy" id="35765"/>
    <lineage>
        <taxon>Bacteria</taxon>
        <taxon>Bacillati</taxon>
        <taxon>Actinomycetota</taxon>
        <taxon>Actinomycetes</taxon>
        <taxon>Streptosporangiales</taxon>
        <taxon>Streptosporangiaceae</taxon>
        <taxon>Streptosporangium</taxon>
    </lineage>
</organism>
<dbReference type="EMBL" id="BMQJ01000004">
    <property type="protein sequence ID" value="GGP93113.1"/>
    <property type="molecule type" value="Genomic_DNA"/>
</dbReference>
<keyword evidence="2" id="KW-1185">Reference proteome</keyword>
<dbReference type="PANTHER" id="PTHR42194:SF1">
    <property type="entry name" value="UPF0276 PROTEIN HI_1600"/>
    <property type="match status" value="1"/>
</dbReference>
<dbReference type="NCBIfam" id="NF003818">
    <property type="entry name" value="PRK05409.1"/>
    <property type="match status" value="1"/>
</dbReference>
<dbReference type="InterPro" id="IPR007801">
    <property type="entry name" value="MbnB/TglH/ChrH"/>
</dbReference>
<dbReference type="InterPro" id="IPR036237">
    <property type="entry name" value="Xyl_isomerase-like_sf"/>
</dbReference>
<reference evidence="2" key="1">
    <citation type="journal article" date="2019" name="Int. J. Syst. Evol. Microbiol.">
        <title>The Global Catalogue of Microorganisms (GCM) 10K type strain sequencing project: providing services to taxonomists for standard genome sequencing and annotation.</title>
        <authorList>
            <consortium name="The Broad Institute Genomics Platform"/>
            <consortium name="The Broad Institute Genome Sequencing Center for Infectious Disease"/>
            <person name="Wu L."/>
            <person name="Ma J."/>
        </authorList>
    </citation>
    <scope>NUCLEOTIDE SEQUENCE [LARGE SCALE GENOMIC DNA]</scope>
    <source>
        <strain evidence="2">JCM 3115</strain>
    </source>
</reference>
<evidence type="ECO:0000313" key="1">
    <source>
        <dbReference type="EMBL" id="GGP93113.1"/>
    </source>
</evidence>
<protein>
    <recommendedName>
        <fullName evidence="3">DUF692 domain-containing protein</fullName>
    </recommendedName>
</protein>
<dbReference type="RefSeq" id="WP_229811168.1">
    <property type="nucleotide sequence ID" value="NZ_BMQJ01000004.1"/>
</dbReference>
<dbReference type="Proteomes" id="UP000611554">
    <property type="component" value="Unassembled WGS sequence"/>
</dbReference>